<evidence type="ECO:0000313" key="3">
    <source>
        <dbReference type="Proteomes" id="UP000196084"/>
    </source>
</evidence>
<evidence type="ECO:0000256" key="1">
    <source>
        <dbReference type="SAM" id="MobiDB-lite"/>
    </source>
</evidence>
<protein>
    <submittedName>
        <fullName evidence="2">Uncharacterized protein</fullName>
    </submittedName>
</protein>
<evidence type="ECO:0000313" key="2">
    <source>
        <dbReference type="EMBL" id="OVE85572.1"/>
    </source>
</evidence>
<proteinExistence type="predicted"/>
<gene>
    <name evidence="2" type="ORF">B2G88_01740</name>
</gene>
<dbReference type="AlphaFoldDB" id="A0A202EBF5"/>
<feature type="region of interest" description="Disordered" evidence="1">
    <location>
        <begin position="44"/>
        <end position="71"/>
    </location>
</feature>
<name>A0A202EBF5_9EURY</name>
<feature type="compositionally biased region" description="Basic and acidic residues" evidence="1">
    <location>
        <begin position="1"/>
        <end position="19"/>
    </location>
</feature>
<dbReference type="EMBL" id="MWPH01000001">
    <property type="protein sequence ID" value="OVE85572.1"/>
    <property type="molecule type" value="Genomic_DNA"/>
</dbReference>
<sequence length="71" mass="7944">MTERSMGDETHADSDENPLRELIGFVEGDELEAVKRESHIFRSKLRGENDQRPQTVDQLKSELLGGDDGSA</sequence>
<keyword evidence="3" id="KW-1185">Reference proteome</keyword>
<reference evidence="2 3" key="1">
    <citation type="submission" date="2017-02" db="EMBL/GenBank/DDBJ databases">
        <title>Natronthermophilus aegyptiacus gen. nov.,sp. nov., an aerobic, extremely halophilic alkalithermophilic archaeon isolated from the athalassohaline Wadi An Natrun, Egypt.</title>
        <authorList>
            <person name="Zhao B."/>
        </authorList>
    </citation>
    <scope>NUCLEOTIDE SEQUENCE [LARGE SCALE GENOMIC DNA]</scope>
    <source>
        <strain evidence="2 3">CGMCC 1.3597</strain>
    </source>
</reference>
<feature type="region of interest" description="Disordered" evidence="1">
    <location>
        <begin position="1"/>
        <end position="20"/>
    </location>
</feature>
<organism evidence="2 3">
    <name type="scientific">Natronolimnobius baerhuensis</name>
    <dbReference type="NCBI Taxonomy" id="253108"/>
    <lineage>
        <taxon>Archaea</taxon>
        <taxon>Methanobacteriati</taxon>
        <taxon>Methanobacteriota</taxon>
        <taxon>Stenosarchaea group</taxon>
        <taxon>Halobacteria</taxon>
        <taxon>Halobacteriales</taxon>
        <taxon>Natrialbaceae</taxon>
        <taxon>Natronolimnobius</taxon>
    </lineage>
</organism>
<comment type="caution">
    <text evidence="2">The sequence shown here is derived from an EMBL/GenBank/DDBJ whole genome shotgun (WGS) entry which is preliminary data.</text>
</comment>
<accession>A0A202EBF5</accession>
<dbReference type="Proteomes" id="UP000196084">
    <property type="component" value="Unassembled WGS sequence"/>
</dbReference>